<feature type="non-terminal residue" evidence="1">
    <location>
        <position position="1"/>
    </location>
</feature>
<dbReference type="EMBL" id="JAWDJW010006448">
    <property type="protein sequence ID" value="KAK3064688.1"/>
    <property type="molecule type" value="Genomic_DNA"/>
</dbReference>
<dbReference type="Proteomes" id="UP001186974">
    <property type="component" value="Unassembled WGS sequence"/>
</dbReference>
<evidence type="ECO:0000313" key="1">
    <source>
        <dbReference type="EMBL" id="KAK3064688.1"/>
    </source>
</evidence>
<name>A0ACC3DB52_9PEZI</name>
<reference evidence="1" key="1">
    <citation type="submission" date="2024-09" db="EMBL/GenBank/DDBJ databases">
        <title>Black Yeasts Isolated from many extreme environments.</title>
        <authorList>
            <person name="Coleine C."/>
            <person name="Stajich J.E."/>
            <person name="Selbmann L."/>
        </authorList>
    </citation>
    <scope>NUCLEOTIDE SEQUENCE</scope>
    <source>
        <strain evidence="1">CCFEE 5737</strain>
    </source>
</reference>
<gene>
    <name evidence="1" type="ORF">LTS18_004850</name>
</gene>
<evidence type="ECO:0000313" key="2">
    <source>
        <dbReference type="Proteomes" id="UP001186974"/>
    </source>
</evidence>
<sequence>RWNELPDGEKYATATSSAGVVEPDGEQGLLPPVADGVELPDPPVTEKKANSNSEGKRNNKWDHVRRIRDGLGRLPHLDANDPSGFTEIVKETDSMLQAALQIREFCEKRGSAVAALTDLISSLEELQRDPRLSEIFLQSASKDISTVETFCRSCDLDAQKNRDANWTREKQLGPLDFPKTGVGIQADINFSNALALHNTLLLRCYSLTDPRVRPMVLFVKAWAKRRKVNSSRFGTLSSYGYVLMVLHFLVNVAKPPVCPNLQAPQLYSTAEAWTEHPPPDMLVEGYDVRFWRDEAAIQALIQSGGGSRNADPLGVLLRNFFNYYAAQGRMVISNGFNWTQDVLSLRTPGGVRWKQEKGWTGAKSTTTSDNREVRHRYLFAIEDPFEMDHNVARTVTHHGIIAVRDEFRRAWRILSAIGRGERPEGELFDEIVEKSVEDVANPVPT</sequence>
<comment type="caution">
    <text evidence="1">The sequence shown here is derived from an EMBL/GenBank/DDBJ whole genome shotgun (WGS) entry which is preliminary data.</text>
</comment>
<accession>A0ACC3DB52</accession>
<keyword evidence="2" id="KW-1185">Reference proteome</keyword>
<organism evidence="1 2">
    <name type="scientific">Coniosporium uncinatum</name>
    <dbReference type="NCBI Taxonomy" id="93489"/>
    <lineage>
        <taxon>Eukaryota</taxon>
        <taxon>Fungi</taxon>
        <taxon>Dikarya</taxon>
        <taxon>Ascomycota</taxon>
        <taxon>Pezizomycotina</taxon>
        <taxon>Dothideomycetes</taxon>
        <taxon>Dothideomycetes incertae sedis</taxon>
        <taxon>Coniosporium</taxon>
    </lineage>
</organism>
<proteinExistence type="predicted"/>
<protein>
    <submittedName>
        <fullName evidence="1">Uncharacterized protein</fullName>
    </submittedName>
</protein>